<comment type="subcellular location">
    <subcellularLocation>
        <location evidence="1">Nucleus</location>
    </subcellularLocation>
</comment>
<reference evidence="3" key="1">
    <citation type="journal article" date="2004" name="Nature">
        <title>Genome duplication in the teleost fish Tetraodon nigroviridis reveals the early vertebrate proto-karyotype.</title>
        <authorList>
            <person name="Jaillon O."/>
            <person name="Aury J.-M."/>
            <person name="Brunet F."/>
            <person name="Petit J.-L."/>
            <person name="Stange-Thomann N."/>
            <person name="Mauceli E."/>
            <person name="Bouneau L."/>
            <person name="Fischer C."/>
            <person name="Ozouf-Costaz C."/>
            <person name="Bernot A."/>
            <person name="Nicaud S."/>
            <person name="Jaffe D."/>
            <person name="Fisher S."/>
            <person name="Lutfalla G."/>
            <person name="Dossat C."/>
            <person name="Segurens B."/>
            <person name="Dasilva C."/>
            <person name="Salanoubat M."/>
            <person name="Levy M."/>
            <person name="Boudet N."/>
            <person name="Castellano S."/>
            <person name="Anthouard V."/>
            <person name="Jubin C."/>
            <person name="Castelli V."/>
            <person name="Katinka M."/>
            <person name="Vacherie B."/>
            <person name="Biemont C."/>
            <person name="Skalli Z."/>
            <person name="Cattolico L."/>
            <person name="Poulain J."/>
            <person name="De Berardinis V."/>
            <person name="Cruaud C."/>
            <person name="Duprat S."/>
            <person name="Brottier P."/>
            <person name="Coutanceau J.-P."/>
            <person name="Gouzy J."/>
            <person name="Parra G."/>
            <person name="Lardier G."/>
            <person name="Chapple C."/>
            <person name="McKernan K.J."/>
            <person name="McEwan P."/>
            <person name="Bosak S."/>
            <person name="Kellis M."/>
            <person name="Volff J.-N."/>
            <person name="Guigo R."/>
            <person name="Zody M.C."/>
            <person name="Mesirov J."/>
            <person name="Lindblad-Toh K."/>
            <person name="Birren B."/>
            <person name="Nusbaum C."/>
            <person name="Kahn D."/>
            <person name="Robinson-Rechavi M."/>
            <person name="Laudet V."/>
            <person name="Schachter V."/>
            <person name="Quetier F."/>
            <person name="Saurin W."/>
            <person name="Scarpelli C."/>
            <person name="Wincker P."/>
            <person name="Lander E.S."/>
            <person name="Weissenbach J."/>
            <person name="Roest Crollius H."/>
        </authorList>
    </citation>
    <scope>NUCLEOTIDE SEQUENCE [LARGE SCALE GENOMIC DNA]</scope>
</reference>
<dbReference type="PANTHER" id="PTHR24334:SF3">
    <property type="entry name" value="HOMEOBOX PROTEIN GBX-2"/>
    <property type="match status" value="1"/>
</dbReference>
<dbReference type="InterPro" id="IPR042982">
    <property type="entry name" value="GBX-1/2"/>
</dbReference>
<evidence type="ECO:0000313" key="3">
    <source>
        <dbReference type="EMBL" id="CAF93522.1"/>
    </source>
</evidence>
<dbReference type="GO" id="GO:0005634">
    <property type="term" value="C:nucleus"/>
    <property type="evidence" value="ECO:0007669"/>
    <property type="project" value="UniProtKB-SubCell"/>
</dbReference>
<organism evidence="3">
    <name type="scientific">Tetraodon nigroviridis</name>
    <name type="common">Spotted green pufferfish</name>
    <name type="synonym">Chelonodon nigroviridis</name>
    <dbReference type="NCBI Taxonomy" id="99883"/>
    <lineage>
        <taxon>Eukaryota</taxon>
        <taxon>Metazoa</taxon>
        <taxon>Chordata</taxon>
        <taxon>Craniata</taxon>
        <taxon>Vertebrata</taxon>
        <taxon>Euteleostomi</taxon>
        <taxon>Actinopterygii</taxon>
        <taxon>Neopterygii</taxon>
        <taxon>Teleostei</taxon>
        <taxon>Neoteleostei</taxon>
        <taxon>Acanthomorphata</taxon>
        <taxon>Eupercaria</taxon>
        <taxon>Tetraodontiformes</taxon>
        <taxon>Tetradontoidea</taxon>
        <taxon>Tetraodontidae</taxon>
        <taxon>Tetraodon</taxon>
    </lineage>
</organism>
<evidence type="ECO:0000256" key="1">
    <source>
        <dbReference type="ARBA" id="ARBA00004123"/>
    </source>
</evidence>
<gene>
    <name evidence="3" type="ORF">GSTENG00009194001</name>
</gene>
<dbReference type="PANTHER" id="PTHR24334">
    <property type="entry name" value="HOMEOBOX PROTEIN GBX"/>
    <property type="match status" value="1"/>
</dbReference>
<dbReference type="OrthoDB" id="6159439at2759"/>
<dbReference type="KEGG" id="tng:GSTEN00009194G001"/>
<dbReference type="EMBL" id="CAAE01010884">
    <property type="protein sequence ID" value="CAF93522.1"/>
    <property type="molecule type" value="Genomic_DNA"/>
</dbReference>
<dbReference type="GO" id="GO:0000981">
    <property type="term" value="F:DNA-binding transcription factor activity, RNA polymerase II-specific"/>
    <property type="evidence" value="ECO:0007669"/>
    <property type="project" value="TreeGrafter"/>
</dbReference>
<evidence type="ECO:0000256" key="2">
    <source>
        <dbReference type="SAM" id="MobiDB-lite"/>
    </source>
</evidence>
<name>Q4T0R0_TETNG</name>
<proteinExistence type="predicted"/>
<reference evidence="3" key="2">
    <citation type="submission" date="2004-02" db="EMBL/GenBank/DDBJ databases">
        <authorList>
            <consortium name="Genoscope"/>
            <consortium name="Whitehead Institute Centre for Genome Research"/>
        </authorList>
    </citation>
    <scope>NUCLEOTIDE SEQUENCE</scope>
</reference>
<dbReference type="AlphaFoldDB" id="Q4T0R0"/>
<accession>Q4T0R0</accession>
<feature type="compositionally biased region" description="Basic residues" evidence="2">
    <location>
        <begin position="203"/>
        <end position="242"/>
    </location>
</feature>
<protein>
    <submittedName>
        <fullName evidence="3">(spotted green pufferfish) hypothetical protein</fullName>
    </submittedName>
</protein>
<dbReference type="GO" id="GO:0051960">
    <property type="term" value="P:regulation of nervous system development"/>
    <property type="evidence" value="ECO:0007669"/>
    <property type="project" value="TreeGrafter"/>
</dbReference>
<sequence>PSFMVMQRPLGSTTAFSIDSLIGGPPPPSPGHFVYTGYPMFMPYRSVVLQPPPPPPPLPAGHHPHPQSGRPAGRLLLQPGAGPDAGHGAHLHADGVAARRLLRLPAAPGGGPEVRLAGPARCLRQKPGPEAGRGGRQELSAGQRLGGSAGVPRHGAGADAHSSSSRERGPEGGRVRPQGRELLHGQRPGLQLRRQPRLPGPQGRRRRRRRGPGRRPAHARLRRLRRLRRRRRLRVRRRRERGRGREEPAAADGLHQRAAAGAGEGVPLQEVPVADRALAESRTR</sequence>
<feature type="region of interest" description="Disordered" evidence="2">
    <location>
        <begin position="51"/>
        <end position="90"/>
    </location>
</feature>
<feature type="compositionally biased region" description="Low complexity" evidence="2">
    <location>
        <begin position="79"/>
        <end position="90"/>
    </location>
</feature>
<comment type="caution">
    <text evidence="3">The sequence shown here is derived from an EMBL/GenBank/DDBJ whole genome shotgun (WGS) entry which is preliminary data.</text>
</comment>
<dbReference type="GO" id="GO:0000977">
    <property type="term" value="F:RNA polymerase II transcription regulatory region sequence-specific DNA binding"/>
    <property type="evidence" value="ECO:0007669"/>
    <property type="project" value="TreeGrafter"/>
</dbReference>
<feature type="compositionally biased region" description="Basic and acidic residues" evidence="2">
    <location>
        <begin position="164"/>
        <end position="184"/>
    </location>
</feature>
<feature type="region of interest" description="Disordered" evidence="2">
    <location>
        <begin position="108"/>
        <end position="284"/>
    </location>
</feature>
<feature type="non-terminal residue" evidence="3">
    <location>
        <position position="1"/>
    </location>
</feature>